<dbReference type="EMBL" id="VCEJ01000004">
    <property type="protein sequence ID" value="TLV00816.1"/>
    <property type="molecule type" value="Genomic_DNA"/>
</dbReference>
<reference evidence="8 9" key="1">
    <citation type="submission" date="2019-05" db="EMBL/GenBank/DDBJ databases">
        <authorList>
            <person name="Qu J.-H."/>
        </authorList>
    </citation>
    <scope>NUCLEOTIDE SEQUENCE [LARGE SCALE GENOMIC DNA]</scope>
    <source>
        <strain evidence="8 9">T17</strain>
    </source>
</reference>
<dbReference type="InterPro" id="IPR058627">
    <property type="entry name" value="MdtA-like_C"/>
</dbReference>
<evidence type="ECO:0000259" key="6">
    <source>
        <dbReference type="Pfam" id="PF25944"/>
    </source>
</evidence>
<comment type="caution">
    <text evidence="8">The sequence shown here is derived from an EMBL/GenBank/DDBJ whole genome shotgun (WGS) entry which is preliminary data.</text>
</comment>
<feature type="domain" description="Multidrug resistance protein MdtA-like alpha-helical hairpin" evidence="4">
    <location>
        <begin position="101"/>
        <end position="168"/>
    </location>
</feature>
<feature type="domain" description="Multidrug resistance protein MdtA-like C-terminal permuted SH3" evidence="7">
    <location>
        <begin position="293"/>
        <end position="353"/>
    </location>
</feature>
<dbReference type="Pfam" id="PF25967">
    <property type="entry name" value="RND-MFP_C"/>
    <property type="match status" value="1"/>
</dbReference>
<evidence type="ECO:0000313" key="9">
    <source>
        <dbReference type="Proteomes" id="UP000306402"/>
    </source>
</evidence>
<dbReference type="Pfam" id="PF25944">
    <property type="entry name" value="Beta-barrel_RND"/>
    <property type="match status" value="1"/>
</dbReference>
<sequence length="383" mass="42254">MKHFRLPILLLISTFFYGCSSKSEGTSDASDSILTIPVTELKTQKTDLHREYVGNIQAIRNVEIYARVKGYLEEVYVDEGKEVKKGQLLFRINSEEYEAALAKAKANLQSAIAEAKGAELELKRVKLLVDKNVITKSEVEVAEAKLAAANAKIEESRSEKSNAAIHLARTEIKAPFDGVIDRIPQRMGSLIDDGTMLTTLSDTKAVYAYFNVSENEYLEYIKARGKSDNKEAIVELELADGSFFKHKGSIETMEGAFDEGTGSIAFRARFSNPEKLLKHGSTGTIRLTNTVDNAILIPQKAAFEIQDKNFVYVLGKDNKIKTRSFVPKSRLSGYYVVKSGLKSGETIVCEGLQGLKDGATIKPKNIPLGDLKMPGSKIELSAR</sequence>
<feature type="coiled-coil region" evidence="3">
    <location>
        <begin position="94"/>
        <end position="159"/>
    </location>
</feature>
<dbReference type="PROSITE" id="PS51257">
    <property type="entry name" value="PROKAR_LIPOPROTEIN"/>
    <property type="match status" value="1"/>
</dbReference>
<accession>A0A5R9KX07</accession>
<dbReference type="Proteomes" id="UP000306402">
    <property type="component" value="Unassembled WGS sequence"/>
</dbReference>
<dbReference type="InterPro" id="IPR006143">
    <property type="entry name" value="RND_pump_MFP"/>
</dbReference>
<feature type="domain" description="Multidrug resistance protein MdtA-like barrel-sandwich hybrid" evidence="5">
    <location>
        <begin position="60"/>
        <end position="197"/>
    </location>
</feature>
<dbReference type="GO" id="GO:0005886">
    <property type="term" value="C:plasma membrane"/>
    <property type="evidence" value="ECO:0007669"/>
    <property type="project" value="TreeGrafter"/>
</dbReference>
<evidence type="ECO:0000259" key="5">
    <source>
        <dbReference type="Pfam" id="PF25917"/>
    </source>
</evidence>
<dbReference type="GO" id="GO:0022857">
    <property type="term" value="F:transmembrane transporter activity"/>
    <property type="evidence" value="ECO:0007669"/>
    <property type="project" value="InterPro"/>
</dbReference>
<dbReference type="Pfam" id="PF25917">
    <property type="entry name" value="BSH_RND"/>
    <property type="match status" value="1"/>
</dbReference>
<evidence type="ECO:0000256" key="2">
    <source>
        <dbReference type="ARBA" id="ARBA00009477"/>
    </source>
</evidence>
<dbReference type="PANTHER" id="PTHR30158">
    <property type="entry name" value="ACRA/E-RELATED COMPONENT OF DRUG EFFLUX TRANSPORTER"/>
    <property type="match status" value="1"/>
</dbReference>
<evidence type="ECO:0000259" key="4">
    <source>
        <dbReference type="Pfam" id="PF25876"/>
    </source>
</evidence>
<comment type="similarity">
    <text evidence="2">Belongs to the membrane fusion protein (MFP) (TC 8.A.1) family.</text>
</comment>
<keyword evidence="9" id="KW-1185">Reference proteome</keyword>
<dbReference type="SUPFAM" id="SSF111369">
    <property type="entry name" value="HlyD-like secretion proteins"/>
    <property type="match status" value="1"/>
</dbReference>
<evidence type="ECO:0000256" key="1">
    <source>
        <dbReference type="ARBA" id="ARBA00004196"/>
    </source>
</evidence>
<dbReference type="InterPro" id="IPR058626">
    <property type="entry name" value="MdtA-like_b-barrel"/>
</dbReference>
<gene>
    <name evidence="8" type="ORF">FEN17_15165</name>
</gene>
<evidence type="ECO:0000313" key="8">
    <source>
        <dbReference type="EMBL" id="TLV00816.1"/>
    </source>
</evidence>
<dbReference type="Gene3D" id="1.10.287.470">
    <property type="entry name" value="Helix hairpin bin"/>
    <property type="match status" value="1"/>
</dbReference>
<dbReference type="InterPro" id="IPR058625">
    <property type="entry name" value="MdtA-like_BSH"/>
</dbReference>
<dbReference type="GO" id="GO:0046677">
    <property type="term" value="P:response to antibiotic"/>
    <property type="evidence" value="ECO:0007669"/>
    <property type="project" value="TreeGrafter"/>
</dbReference>
<keyword evidence="3" id="KW-0175">Coiled coil</keyword>
<dbReference type="OrthoDB" id="9801814at2"/>
<dbReference type="InterPro" id="IPR058624">
    <property type="entry name" value="MdtA-like_HH"/>
</dbReference>
<name>A0A5R9KX07_9BACT</name>
<dbReference type="RefSeq" id="WP_138366190.1">
    <property type="nucleotide sequence ID" value="NZ_VCEJ01000004.1"/>
</dbReference>
<dbReference type="Gene3D" id="2.40.30.170">
    <property type="match status" value="1"/>
</dbReference>
<comment type="subcellular location">
    <subcellularLocation>
        <location evidence="1">Cell envelope</location>
    </subcellularLocation>
</comment>
<dbReference type="Gene3D" id="2.40.50.100">
    <property type="match status" value="1"/>
</dbReference>
<dbReference type="Gene3D" id="2.40.420.20">
    <property type="match status" value="1"/>
</dbReference>
<protein>
    <submittedName>
        <fullName evidence="8">Efflux RND transporter periplasmic adaptor subunit</fullName>
    </submittedName>
</protein>
<organism evidence="8 9">
    <name type="scientific">Dyadobacter luticola</name>
    <dbReference type="NCBI Taxonomy" id="1979387"/>
    <lineage>
        <taxon>Bacteria</taxon>
        <taxon>Pseudomonadati</taxon>
        <taxon>Bacteroidota</taxon>
        <taxon>Cytophagia</taxon>
        <taxon>Cytophagales</taxon>
        <taxon>Spirosomataceae</taxon>
        <taxon>Dyadobacter</taxon>
    </lineage>
</organism>
<proteinExistence type="inferred from homology"/>
<evidence type="ECO:0000256" key="3">
    <source>
        <dbReference type="SAM" id="Coils"/>
    </source>
</evidence>
<dbReference type="GO" id="GO:0030313">
    <property type="term" value="C:cell envelope"/>
    <property type="evidence" value="ECO:0007669"/>
    <property type="project" value="UniProtKB-SubCell"/>
</dbReference>
<dbReference type="NCBIfam" id="TIGR01730">
    <property type="entry name" value="RND_mfp"/>
    <property type="match status" value="1"/>
</dbReference>
<feature type="domain" description="Multidrug resistance protein MdtA-like beta-barrel" evidence="6">
    <location>
        <begin position="206"/>
        <end position="289"/>
    </location>
</feature>
<dbReference type="Pfam" id="PF25876">
    <property type="entry name" value="HH_MFP_RND"/>
    <property type="match status" value="1"/>
</dbReference>
<evidence type="ECO:0000259" key="7">
    <source>
        <dbReference type="Pfam" id="PF25967"/>
    </source>
</evidence>
<dbReference type="PANTHER" id="PTHR30158:SF23">
    <property type="entry name" value="MULTIDRUG RESISTANCE PROTEIN MEXA"/>
    <property type="match status" value="1"/>
</dbReference>
<dbReference type="AlphaFoldDB" id="A0A5R9KX07"/>